<evidence type="ECO:0000313" key="2">
    <source>
        <dbReference type="Proteomes" id="UP001597218"/>
    </source>
</evidence>
<dbReference type="Gene3D" id="3.10.28.20">
    <property type="entry name" value="Acetamidase/Formamidase-like domains"/>
    <property type="match status" value="1"/>
</dbReference>
<dbReference type="RefSeq" id="WP_381537568.1">
    <property type="nucleotide sequence ID" value="NZ_JBHUGI010000025.1"/>
</dbReference>
<dbReference type="PANTHER" id="PTHR31891:SF1">
    <property type="entry name" value="FORMAMIDASE C869.04-RELATED"/>
    <property type="match status" value="1"/>
</dbReference>
<organism evidence="1 2">
    <name type="scientific">Sporosarcina siberiensis</name>
    <dbReference type="NCBI Taxonomy" id="1365606"/>
    <lineage>
        <taxon>Bacteria</taxon>
        <taxon>Bacillati</taxon>
        <taxon>Bacillota</taxon>
        <taxon>Bacilli</taxon>
        <taxon>Bacillales</taxon>
        <taxon>Caryophanaceae</taxon>
        <taxon>Sporosarcina</taxon>
    </lineage>
</organism>
<dbReference type="Gene3D" id="2.40.10.120">
    <property type="match status" value="1"/>
</dbReference>
<comment type="caution">
    <text evidence="1">The sequence shown here is derived from an EMBL/GenBank/DDBJ whole genome shotgun (WGS) entry which is preliminary data.</text>
</comment>
<gene>
    <name evidence="1" type="ORF">ACFSFY_09605</name>
</gene>
<dbReference type="EMBL" id="JBHUGI010000025">
    <property type="protein sequence ID" value="MFD1928315.1"/>
    <property type="molecule type" value="Genomic_DNA"/>
</dbReference>
<dbReference type="SUPFAM" id="SSF141130">
    <property type="entry name" value="Acetamidase/Formamidase-like"/>
    <property type="match status" value="1"/>
</dbReference>
<reference evidence="2" key="1">
    <citation type="journal article" date="2019" name="Int. J. Syst. Evol. Microbiol.">
        <title>The Global Catalogue of Microorganisms (GCM) 10K type strain sequencing project: providing services to taxonomists for standard genome sequencing and annotation.</title>
        <authorList>
            <consortium name="The Broad Institute Genomics Platform"/>
            <consortium name="The Broad Institute Genome Sequencing Center for Infectious Disease"/>
            <person name="Wu L."/>
            <person name="Ma J."/>
        </authorList>
    </citation>
    <scope>NUCLEOTIDE SEQUENCE [LARGE SCALE GENOMIC DNA]</scope>
    <source>
        <strain evidence="2">CGMCC 4.7177</strain>
    </source>
</reference>
<protein>
    <submittedName>
        <fullName evidence="1">Acetamidase/formamidase family protein</fullName>
    </submittedName>
</protein>
<dbReference type="Pfam" id="PF03069">
    <property type="entry name" value="FmdA_AmdA"/>
    <property type="match status" value="2"/>
</dbReference>
<evidence type="ECO:0000313" key="1">
    <source>
        <dbReference type="EMBL" id="MFD1928315.1"/>
    </source>
</evidence>
<proteinExistence type="predicted"/>
<dbReference type="Proteomes" id="UP001597218">
    <property type="component" value="Unassembled WGS sequence"/>
</dbReference>
<keyword evidence="2" id="KW-1185">Reference proteome</keyword>
<dbReference type="PANTHER" id="PTHR31891">
    <property type="entry name" value="FORMAMIDASE C869.04-RELATED"/>
    <property type="match status" value="1"/>
</dbReference>
<accession>A0ABW4SHG0</accession>
<name>A0ABW4SHG0_9BACL</name>
<dbReference type="Gene3D" id="2.60.120.580">
    <property type="entry name" value="Acetamidase/Formamidase-like domains"/>
    <property type="match status" value="1"/>
</dbReference>
<sequence length="300" mass="32849">MIYLEKNRFVTSFSSAHEPAYTVTLGETFVVETHDCYSGVFKSEEQLRTDVEVPFINPATGPIYIEGLKAGDTLRVEILDIQLDEYGVMMLYPGMGPIGELVPKMDTRIMPIVGDKVIFNENIRLPLRPMIGVIGVAPEGEAVSTVSPGNHGGNMDTKYITTGNTVYFPVFHDGGLFGLGDLHAAMGDGELNGSGVEIDGKVTLRLTKLTEKITMPFVETKDSYMVISSGKTFEEATNRGLETVVTLLQEKLSLPFNEAYRLLSATCDLQISQIVNPLMTVRVAIPKSLFGEPLFKLASK</sequence>
<dbReference type="InterPro" id="IPR004304">
    <property type="entry name" value="FmdA_AmdA"/>
</dbReference>